<gene>
    <name evidence="2" type="ORF">GKA01_03470</name>
</gene>
<feature type="compositionally biased region" description="Basic and acidic residues" evidence="1">
    <location>
        <begin position="80"/>
        <end position="90"/>
    </location>
</feature>
<feature type="region of interest" description="Disordered" evidence="1">
    <location>
        <begin position="80"/>
        <end position="122"/>
    </location>
</feature>
<reference evidence="2 3" key="1">
    <citation type="submission" date="2019-07" db="EMBL/GenBank/DDBJ databases">
        <title>Whole genome shotgun sequence of Gluconobacter kanchanaburiensis NBRC 103587.</title>
        <authorList>
            <person name="Hosoyama A."/>
            <person name="Uohara A."/>
            <person name="Ohji S."/>
            <person name="Ichikawa N."/>
        </authorList>
    </citation>
    <scope>NUCLEOTIDE SEQUENCE [LARGE SCALE GENOMIC DNA]</scope>
    <source>
        <strain evidence="2 3">NBRC 103587</strain>
    </source>
</reference>
<evidence type="ECO:0008006" key="4">
    <source>
        <dbReference type="Google" id="ProtNLM"/>
    </source>
</evidence>
<evidence type="ECO:0000313" key="2">
    <source>
        <dbReference type="EMBL" id="GEK95150.1"/>
    </source>
</evidence>
<evidence type="ECO:0000313" key="3">
    <source>
        <dbReference type="Proteomes" id="UP000321079"/>
    </source>
</evidence>
<sequence length="122" mass="14219">MSDLFWLTDDQIERLRPFFPKGDMGIFARMMDGPVYRKGGASNHFGRLKDWRRVAAHYDRGPECLLWISQCPITDIERRPFGIEEKDSRRSPSRFSRRAYSAPPLSFKRGTLPSSGRERPDL</sequence>
<name>A0A511B3X8_9PROT</name>
<dbReference type="EMBL" id="BJVA01000002">
    <property type="protein sequence ID" value="GEK95150.1"/>
    <property type="molecule type" value="Genomic_DNA"/>
</dbReference>
<organism evidence="2 3">
    <name type="scientific">Gluconobacter kanchanaburiensis NBRC 103587</name>
    <dbReference type="NCBI Taxonomy" id="1307948"/>
    <lineage>
        <taxon>Bacteria</taxon>
        <taxon>Pseudomonadati</taxon>
        <taxon>Pseudomonadota</taxon>
        <taxon>Alphaproteobacteria</taxon>
        <taxon>Acetobacterales</taxon>
        <taxon>Acetobacteraceae</taxon>
        <taxon>Gluconobacter</taxon>
    </lineage>
</organism>
<comment type="caution">
    <text evidence="2">The sequence shown here is derived from an EMBL/GenBank/DDBJ whole genome shotgun (WGS) entry which is preliminary data.</text>
</comment>
<accession>A0A511B3X8</accession>
<dbReference type="OrthoDB" id="9798237at2"/>
<dbReference type="Proteomes" id="UP000321079">
    <property type="component" value="Unassembled WGS sequence"/>
</dbReference>
<keyword evidence="3" id="KW-1185">Reference proteome</keyword>
<protein>
    <recommendedName>
        <fullName evidence="4">Transposase</fullName>
    </recommendedName>
</protein>
<evidence type="ECO:0000256" key="1">
    <source>
        <dbReference type="SAM" id="MobiDB-lite"/>
    </source>
</evidence>
<dbReference type="AlphaFoldDB" id="A0A511B3X8"/>
<proteinExistence type="predicted"/>